<dbReference type="InterPro" id="IPR052394">
    <property type="entry name" value="LRR-containing"/>
</dbReference>
<dbReference type="PANTHER" id="PTHR24114:SF2">
    <property type="entry name" value="F-BOX DOMAIN-CONTAINING PROTEIN-RELATED"/>
    <property type="match status" value="1"/>
</dbReference>
<dbReference type="GO" id="GO:0005509">
    <property type="term" value="F:calcium ion binding"/>
    <property type="evidence" value="ECO:0007669"/>
    <property type="project" value="InterPro"/>
</dbReference>
<dbReference type="Gene3D" id="3.80.10.10">
    <property type="entry name" value="Ribonuclease Inhibitor"/>
    <property type="match status" value="2"/>
</dbReference>
<accession>A0AAD9QQL8</accession>
<dbReference type="PANTHER" id="PTHR24114">
    <property type="entry name" value="LEUCINE RICH REPEAT FAMILY PROTEIN"/>
    <property type="match status" value="1"/>
</dbReference>
<feature type="region of interest" description="Disordered" evidence="1">
    <location>
        <begin position="1"/>
        <end position="69"/>
    </location>
</feature>
<reference evidence="3" key="1">
    <citation type="journal article" date="2023" name="G3 (Bethesda)">
        <title>Whole genome assembly and annotation of the endangered Caribbean coral Acropora cervicornis.</title>
        <authorList>
            <person name="Selwyn J.D."/>
            <person name="Vollmer S.V."/>
        </authorList>
    </citation>
    <scope>NUCLEOTIDE SEQUENCE</scope>
    <source>
        <strain evidence="3">K2</strain>
    </source>
</reference>
<feature type="domain" description="EF-hand" evidence="2">
    <location>
        <begin position="582"/>
        <end position="606"/>
    </location>
</feature>
<dbReference type="InterPro" id="IPR011992">
    <property type="entry name" value="EF-hand-dom_pair"/>
</dbReference>
<feature type="compositionally biased region" description="Polar residues" evidence="1">
    <location>
        <begin position="58"/>
        <end position="68"/>
    </location>
</feature>
<dbReference type="SUPFAM" id="SSF47473">
    <property type="entry name" value="EF-hand"/>
    <property type="match status" value="1"/>
</dbReference>
<dbReference type="InterPro" id="IPR032675">
    <property type="entry name" value="LRR_dom_sf"/>
</dbReference>
<comment type="caution">
    <text evidence="3">The sequence shown here is derived from an EMBL/GenBank/DDBJ whole genome shotgun (WGS) entry which is preliminary data.</text>
</comment>
<organism evidence="3 4">
    <name type="scientific">Acropora cervicornis</name>
    <name type="common">Staghorn coral</name>
    <dbReference type="NCBI Taxonomy" id="6130"/>
    <lineage>
        <taxon>Eukaryota</taxon>
        <taxon>Metazoa</taxon>
        <taxon>Cnidaria</taxon>
        <taxon>Anthozoa</taxon>
        <taxon>Hexacorallia</taxon>
        <taxon>Scleractinia</taxon>
        <taxon>Astrocoeniina</taxon>
        <taxon>Acroporidae</taxon>
        <taxon>Acropora</taxon>
    </lineage>
</organism>
<dbReference type="Proteomes" id="UP001249851">
    <property type="component" value="Unassembled WGS sequence"/>
</dbReference>
<dbReference type="InterPro" id="IPR002048">
    <property type="entry name" value="EF_hand_dom"/>
</dbReference>
<evidence type="ECO:0000313" key="4">
    <source>
        <dbReference type="Proteomes" id="UP001249851"/>
    </source>
</evidence>
<feature type="region of interest" description="Disordered" evidence="1">
    <location>
        <begin position="168"/>
        <end position="191"/>
    </location>
</feature>
<protein>
    <submittedName>
        <fullName evidence="3">Leucine-rich repeat-containing protein 74B</fullName>
    </submittedName>
</protein>
<sequence length="672" mass="74302">MKSAKSSGVNAPGNEIIQVSQSSEKDKLATNKLAKKSYRRALTPSPYRGQHLARSKARPQTSLALNNGRSDDFALEENYTRPNSAFGSSSERLSGVGKVTRTKAIPRGKTRHKSAVNSQRPLTALSKARVVWEDDTVSQDTESGSAVQEKQCQTNIKATADLLNIEKSSNAAGTGDQLKESTSGKSSQDEVRLTLPQRRIGFSADAFIPGSVSSMMGSIVDSETDEKIPDVIASSFQNFLECDASSDYETDLEEDFPVIKKAFDPSGRNLYHKLCKEEDLVPVSYLSKRFQCKEIIMRHHGLGSQGTFPIAKALVKNTFTEKLDLTDNYIEAPGAIALANMLLDNCFLTDIDLSENFLRSDGGEALAKVLLKNTSLQKLVLRSNHLTDKDAKAFAEALKENRTLTHLDLSYNQIGEMGGIYLGAGVGMNYGLKHLDLSWNCIRFKGAVGVAQGLKTNDCLTNLNISWNGLSLLGCVALGRFLKKNEALESLDISNNRIGLLATQKLALGIAAHPNLKILKNPIGDGGVETLLNVVKIHRTIKLLSLEDITVSPKVFDEIKQIEKERGVTIITGGIGGYKRPKFDKDHSGGISRDEFKTGLRETGLVMTQRQLDRLIDFIDINNDGEIDELLRGREITIQEMRQEKKIEERQRKFEEERMRLPKLEGYDYDLM</sequence>
<dbReference type="EMBL" id="JARQWQ010000019">
    <property type="protein sequence ID" value="KAK2565530.1"/>
    <property type="molecule type" value="Genomic_DNA"/>
</dbReference>
<proteinExistence type="predicted"/>
<name>A0AAD9QQL8_ACRCE</name>
<gene>
    <name evidence="3" type="ORF">P5673_010627</name>
</gene>
<dbReference type="CDD" id="cd00051">
    <property type="entry name" value="EFh"/>
    <property type="match status" value="1"/>
</dbReference>
<dbReference type="AlphaFoldDB" id="A0AAD9QQL8"/>
<dbReference type="InterPro" id="IPR001611">
    <property type="entry name" value="Leu-rich_rpt"/>
</dbReference>
<evidence type="ECO:0000313" key="3">
    <source>
        <dbReference type="EMBL" id="KAK2565530.1"/>
    </source>
</evidence>
<dbReference type="Pfam" id="PF13516">
    <property type="entry name" value="LRR_6"/>
    <property type="match status" value="6"/>
</dbReference>
<dbReference type="Gene3D" id="1.10.238.10">
    <property type="entry name" value="EF-hand"/>
    <property type="match status" value="1"/>
</dbReference>
<dbReference type="SMART" id="SM00368">
    <property type="entry name" value="LRR_RI"/>
    <property type="match status" value="7"/>
</dbReference>
<keyword evidence="4" id="KW-1185">Reference proteome</keyword>
<evidence type="ECO:0000259" key="2">
    <source>
        <dbReference type="PROSITE" id="PS50222"/>
    </source>
</evidence>
<feature type="region of interest" description="Disordered" evidence="1">
    <location>
        <begin position="80"/>
        <end position="99"/>
    </location>
</feature>
<dbReference type="PROSITE" id="PS50222">
    <property type="entry name" value="EF_HAND_2"/>
    <property type="match status" value="1"/>
</dbReference>
<evidence type="ECO:0000256" key="1">
    <source>
        <dbReference type="SAM" id="MobiDB-lite"/>
    </source>
</evidence>
<reference evidence="3" key="2">
    <citation type="journal article" date="2023" name="Science">
        <title>Genomic signatures of disease resistance in endangered staghorn corals.</title>
        <authorList>
            <person name="Vollmer S.V."/>
            <person name="Selwyn J.D."/>
            <person name="Despard B.A."/>
            <person name="Roesel C.L."/>
        </authorList>
    </citation>
    <scope>NUCLEOTIDE SEQUENCE</scope>
    <source>
        <strain evidence="3">K2</strain>
    </source>
</reference>
<feature type="compositionally biased region" description="Polar residues" evidence="1">
    <location>
        <begin position="80"/>
        <end position="92"/>
    </location>
</feature>
<dbReference type="SUPFAM" id="SSF52047">
    <property type="entry name" value="RNI-like"/>
    <property type="match status" value="1"/>
</dbReference>